<feature type="transmembrane region" description="Helical" evidence="1">
    <location>
        <begin position="157"/>
        <end position="175"/>
    </location>
</feature>
<accession>A0ABT0XJX7</accession>
<keyword evidence="1" id="KW-0472">Membrane</keyword>
<organism evidence="2 3">
    <name type="scientific">Alkalicoccobacillus plakortidis</name>
    <dbReference type="NCBI Taxonomy" id="444060"/>
    <lineage>
        <taxon>Bacteria</taxon>
        <taxon>Bacillati</taxon>
        <taxon>Bacillota</taxon>
        <taxon>Bacilli</taxon>
        <taxon>Bacillales</taxon>
        <taxon>Bacillaceae</taxon>
        <taxon>Alkalicoccobacillus</taxon>
    </lineage>
</organism>
<name>A0ABT0XJX7_9BACI</name>
<evidence type="ECO:0000313" key="3">
    <source>
        <dbReference type="Proteomes" id="UP001203665"/>
    </source>
</evidence>
<comment type="caution">
    <text evidence="2">The sequence shown here is derived from an EMBL/GenBank/DDBJ whole genome shotgun (WGS) entry which is preliminary data.</text>
</comment>
<gene>
    <name evidence="2" type="ORF">NDM98_12310</name>
</gene>
<dbReference type="EMBL" id="JAMQJY010000001">
    <property type="protein sequence ID" value="MCM2676201.1"/>
    <property type="molecule type" value="Genomic_DNA"/>
</dbReference>
<sequence length="234" mass="25898">MTVDSLIIGILFILIQLFAFQLISSSKLHTQKWLSLSGGVAISYVFVYILPTLHEEQSKLGGSLALDSELYFLGLIGLLIYFAVYKLAASREGEGHPHFYYMQVGFFALYTFMVTYIVFSSDVQAVEAIFYGMAVGLHFIGISYNLWHENQRLFKKVGRYILAGSTLIGAIIGVIGPSSGLFVDSLIAFTSGAMILNVISKEIPNERNAHLPTFLISALVYATAIIALKSIYNW</sequence>
<feature type="transmembrane region" description="Helical" evidence="1">
    <location>
        <begin position="211"/>
        <end position="232"/>
    </location>
</feature>
<feature type="transmembrane region" description="Helical" evidence="1">
    <location>
        <begin position="6"/>
        <end position="24"/>
    </location>
</feature>
<feature type="transmembrane region" description="Helical" evidence="1">
    <location>
        <begin position="125"/>
        <end position="145"/>
    </location>
</feature>
<evidence type="ECO:0000256" key="1">
    <source>
        <dbReference type="SAM" id="Phobius"/>
    </source>
</evidence>
<protein>
    <submittedName>
        <fullName evidence="2">Uncharacterized protein</fullName>
    </submittedName>
</protein>
<dbReference type="Proteomes" id="UP001203665">
    <property type="component" value="Unassembled WGS sequence"/>
</dbReference>
<keyword evidence="1" id="KW-1133">Transmembrane helix</keyword>
<feature type="transmembrane region" description="Helical" evidence="1">
    <location>
        <begin position="100"/>
        <end position="119"/>
    </location>
</feature>
<proteinExistence type="predicted"/>
<feature type="transmembrane region" description="Helical" evidence="1">
    <location>
        <begin position="33"/>
        <end position="50"/>
    </location>
</feature>
<feature type="transmembrane region" description="Helical" evidence="1">
    <location>
        <begin position="70"/>
        <end position="88"/>
    </location>
</feature>
<dbReference type="RefSeq" id="WP_251608002.1">
    <property type="nucleotide sequence ID" value="NZ_JAMQJY010000001.1"/>
</dbReference>
<evidence type="ECO:0000313" key="2">
    <source>
        <dbReference type="EMBL" id="MCM2676201.1"/>
    </source>
</evidence>
<reference evidence="2" key="1">
    <citation type="submission" date="2022-06" db="EMBL/GenBank/DDBJ databases">
        <title>Alkalicoccobacillus porphyridii sp. nov., isolated from a marine red alga, Porphyridium purpureum and reclassification of Shouchella plakortidis and Shouchella gibsonii as Alkalicoccobacillus plakortidis comb. nov. and Alkalicoccobacillus gibsonii comb. nov.</title>
        <authorList>
            <person name="Kim K.H."/>
            <person name="Lee J.K."/>
            <person name="Han D.M."/>
            <person name="Baek J.H."/>
            <person name="Jeon C.O."/>
        </authorList>
    </citation>
    <scope>NUCLEOTIDE SEQUENCE</scope>
    <source>
        <strain evidence="2">DSM 19153</strain>
    </source>
</reference>
<keyword evidence="3" id="KW-1185">Reference proteome</keyword>
<keyword evidence="1" id="KW-0812">Transmembrane</keyword>